<reference evidence="3" key="1">
    <citation type="submission" date="2022-11" db="UniProtKB">
        <authorList>
            <consortium name="WormBaseParasite"/>
        </authorList>
    </citation>
    <scope>IDENTIFICATION</scope>
</reference>
<dbReference type="AlphaFoldDB" id="A0A914HPI3"/>
<feature type="transmembrane region" description="Helical" evidence="1">
    <location>
        <begin position="54"/>
        <end position="74"/>
    </location>
</feature>
<evidence type="ECO:0000313" key="3">
    <source>
        <dbReference type="WBParaSite" id="Gr19_v10_g3454.t1"/>
    </source>
</evidence>
<feature type="transmembrane region" description="Helical" evidence="1">
    <location>
        <begin position="119"/>
        <end position="138"/>
    </location>
</feature>
<keyword evidence="1" id="KW-0812">Transmembrane</keyword>
<organism evidence="2 3">
    <name type="scientific">Globodera rostochiensis</name>
    <name type="common">Golden nematode worm</name>
    <name type="synonym">Heterodera rostochiensis</name>
    <dbReference type="NCBI Taxonomy" id="31243"/>
    <lineage>
        <taxon>Eukaryota</taxon>
        <taxon>Metazoa</taxon>
        <taxon>Ecdysozoa</taxon>
        <taxon>Nematoda</taxon>
        <taxon>Chromadorea</taxon>
        <taxon>Rhabditida</taxon>
        <taxon>Tylenchina</taxon>
        <taxon>Tylenchomorpha</taxon>
        <taxon>Tylenchoidea</taxon>
        <taxon>Heteroderidae</taxon>
        <taxon>Heteroderinae</taxon>
        <taxon>Globodera</taxon>
    </lineage>
</organism>
<dbReference type="WBParaSite" id="Gr19_v10_g3454.t1">
    <property type="protein sequence ID" value="Gr19_v10_g3454.t1"/>
    <property type="gene ID" value="Gr19_v10_g3454"/>
</dbReference>
<keyword evidence="1" id="KW-0472">Membrane</keyword>
<feature type="transmembrane region" description="Helical" evidence="1">
    <location>
        <begin position="86"/>
        <end position="107"/>
    </location>
</feature>
<sequence>MSAIWEQKIDCGISCHFPDVCWEPKDFTSPNICLPASVNPNSFTNYLSFSESNVVLLATLPFFGGISFGFPSLIRVIRQNRAFVMSALIWGLILDVRRQLPLLFAFLPEGIRSFEWAHMASKCLLLLTILIGIIDLLIF</sequence>
<dbReference type="Proteomes" id="UP000887572">
    <property type="component" value="Unplaced"/>
</dbReference>
<proteinExistence type="predicted"/>
<name>A0A914HPI3_GLORO</name>
<protein>
    <submittedName>
        <fullName evidence="3">Uncharacterized protein</fullName>
    </submittedName>
</protein>
<keyword evidence="1" id="KW-1133">Transmembrane helix</keyword>
<evidence type="ECO:0000256" key="1">
    <source>
        <dbReference type="SAM" id="Phobius"/>
    </source>
</evidence>
<evidence type="ECO:0000313" key="2">
    <source>
        <dbReference type="Proteomes" id="UP000887572"/>
    </source>
</evidence>
<keyword evidence="2" id="KW-1185">Reference proteome</keyword>
<accession>A0A914HPI3</accession>